<dbReference type="GO" id="GO:0000026">
    <property type="term" value="F:alpha-1,2-mannosyltransferase activity"/>
    <property type="evidence" value="ECO:0007669"/>
    <property type="project" value="TreeGrafter"/>
</dbReference>
<keyword evidence="8 10" id="KW-1133">Transmembrane helix</keyword>
<comment type="similarity">
    <text evidence="3 10">Belongs to the glycosyltransferase 22 family.</text>
</comment>
<evidence type="ECO:0000313" key="12">
    <source>
        <dbReference type="EMBL" id="CAG8594451.1"/>
    </source>
</evidence>
<reference evidence="12" key="1">
    <citation type="submission" date="2021-06" db="EMBL/GenBank/DDBJ databases">
        <authorList>
            <person name="Kallberg Y."/>
            <person name="Tangrot J."/>
            <person name="Rosling A."/>
        </authorList>
    </citation>
    <scope>NUCLEOTIDE SEQUENCE</scope>
    <source>
        <strain evidence="12">MT106</strain>
    </source>
</reference>
<evidence type="ECO:0000256" key="6">
    <source>
        <dbReference type="ARBA" id="ARBA00022692"/>
    </source>
</evidence>
<evidence type="ECO:0000313" key="13">
    <source>
        <dbReference type="Proteomes" id="UP000789831"/>
    </source>
</evidence>
<feature type="transmembrane region" description="Helical" evidence="10">
    <location>
        <begin position="210"/>
        <end position="233"/>
    </location>
</feature>
<feature type="transmembrane region" description="Helical" evidence="10">
    <location>
        <begin position="46"/>
        <end position="64"/>
    </location>
</feature>
<dbReference type="EC" id="2.4.1.-" evidence="10"/>
<feature type="transmembrane region" description="Helical" evidence="10">
    <location>
        <begin position="325"/>
        <end position="348"/>
    </location>
</feature>
<proteinExistence type="inferred from homology"/>
<evidence type="ECO:0000256" key="3">
    <source>
        <dbReference type="ARBA" id="ARBA00007063"/>
    </source>
</evidence>
<comment type="caution">
    <text evidence="12">The sequence shown here is derived from an EMBL/GenBank/DDBJ whole genome shotgun (WGS) entry which is preliminary data.</text>
</comment>
<evidence type="ECO:0000256" key="9">
    <source>
        <dbReference type="ARBA" id="ARBA00023136"/>
    </source>
</evidence>
<dbReference type="Proteomes" id="UP000789831">
    <property type="component" value="Unassembled WGS sequence"/>
</dbReference>
<dbReference type="AlphaFoldDB" id="A0A9N9CCW1"/>
<dbReference type="GO" id="GO:0005789">
    <property type="term" value="C:endoplasmic reticulum membrane"/>
    <property type="evidence" value="ECO:0007669"/>
    <property type="project" value="UniProtKB-SubCell"/>
</dbReference>
<evidence type="ECO:0000256" key="10">
    <source>
        <dbReference type="RuleBase" id="RU363075"/>
    </source>
</evidence>
<dbReference type="InterPro" id="IPR005599">
    <property type="entry name" value="GPI_mannosylTrfase"/>
</dbReference>
<name>A0A9N9CCW1_9GLOM</name>
<evidence type="ECO:0000256" key="8">
    <source>
        <dbReference type="ARBA" id="ARBA00022989"/>
    </source>
</evidence>
<dbReference type="GO" id="GO:0006487">
    <property type="term" value="P:protein N-linked glycosylation"/>
    <property type="evidence" value="ECO:0007669"/>
    <property type="project" value="TreeGrafter"/>
</dbReference>
<dbReference type="OrthoDB" id="497541at2759"/>
<keyword evidence="9 10" id="KW-0472">Membrane</keyword>
<feature type="transmembrane region" description="Helical" evidence="10">
    <location>
        <begin position="432"/>
        <end position="456"/>
    </location>
</feature>
<comment type="pathway">
    <text evidence="2">Protein modification; protein glycosylation.</text>
</comment>
<dbReference type="EMBL" id="CAJVPL010001973">
    <property type="protein sequence ID" value="CAG8594451.1"/>
    <property type="molecule type" value="Genomic_DNA"/>
</dbReference>
<keyword evidence="6 10" id="KW-0812">Transmembrane</keyword>
<accession>A0A9N9CCW1</accession>
<feature type="compositionally biased region" description="Basic and acidic residues" evidence="11">
    <location>
        <begin position="1"/>
        <end position="11"/>
    </location>
</feature>
<keyword evidence="4 10" id="KW-0328">Glycosyltransferase</keyword>
<feature type="transmembrane region" description="Helical" evidence="10">
    <location>
        <begin position="125"/>
        <end position="144"/>
    </location>
</feature>
<organism evidence="12 13">
    <name type="scientific">Ambispora gerdemannii</name>
    <dbReference type="NCBI Taxonomy" id="144530"/>
    <lineage>
        <taxon>Eukaryota</taxon>
        <taxon>Fungi</taxon>
        <taxon>Fungi incertae sedis</taxon>
        <taxon>Mucoromycota</taxon>
        <taxon>Glomeromycotina</taxon>
        <taxon>Glomeromycetes</taxon>
        <taxon>Archaeosporales</taxon>
        <taxon>Ambisporaceae</taxon>
        <taxon>Ambispora</taxon>
    </lineage>
</organism>
<feature type="transmembrane region" description="Helical" evidence="10">
    <location>
        <begin position="261"/>
        <end position="283"/>
    </location>
</feature>
<evidence type="ECO:0000256" key="11">
    <source>
        <dbReference type="SAM" id="MobiDB-lite"/>
    </source>
</evidence>
<keyword evidence="13" id="KW-1185">Reference proteome</keyword>
<keyword evidence="5" id="KW-0808">Transferase</keyword>
<comment type="subcellular location">
    <subcellularLocation>
        <location evidence="1 10">Endoplasmic reticulum membrane</location>
        <topology evidence="1 10">Multi-pass membrane protein</topology>
    </subcellularLocation>
</comment>
<evidence type="ECO:0000256" key="4">
    <source>
        <dbReference type="ARBA" id="ARBA00022676"/>
    </source>
</evidence>
<feature type="region of interest" description="Disordered" evidence="11">
    <location>
        <begin position="1"/>
        <end position="37"/>
    </location>
</feature>
<feature type="transmembrane region" description="Helical" evidence="10">
    <location>
        <begin position="360"/>
        <end position="380"/>
    </location>
</feature>
<dbReference type="Pfam" id="PF03901">
    <property type="entry name" value="Glyco_transf_22"/>
    <property type="match status" value="1"/>
</dbReference>
<evidence type="ECO:0000256" key="7">
    <source>
        <dbReference type="ARBA" id="ARBA00022824"/>
    </source>
</evidence>
<feature type="transmembrane region" description="Helical" evidence="10">
    <location>
        <begin position="392"/>
        <end position="412"/>
    </location>
</feature>
<dbReference type="PANTHER" id="PTHR22760:SF2">
    <property type="entry name" value="ALPHA-1,2-MANNOSYLTRANSFERASE ALG9"/>
    <property type="match status" value="1"/>
</dbReference>
<keyword evidence="7 10" id="KW-0256">Endoplasmic reticulum</keyword>
<evidence type="ECO:0000256" key="2">
    <source>
        <dbReference type="ARBA" id="ARBA00004922"/>
    </source>
</evidence>
<evidence type="ECO:0000256" key="5">
    <source>
        <dbReference type="ARBA" id="ARBA00022679"/>
    </source>
</evidence>
<protein>
    <recommendedName>
        <fullName evidence="10">Mannosyltransferase</fullName>
        <ecNumber evidence="10">2.4.1.-</ecNumber>
    </recommendedName>
</protein>
<feature type="transmembrane region" description="Helical" evidence="10">
    <location>
        <begin position="99"/>
        <end position="118"/>
    </location>
</feature>
<dbReference type="PANTHER" id="PTHR22760">
    <property type="entry name" value="GLYCOSYLTRANSFERASE"/>
    <property type="match status" value="1"/>
</dbReference>
<feature type="transmembrane region" description="Helical" evidence="10">
    <location>
        <begin position="156"/>
        <end position="174"/>
    </location>
</feature>
<feature type="compositionally biased region" description="Low complexity" evidence="11">
    <location>
        <begin position="21"/>
        <end position="31"/>
    </location>
</feature>
<gene>
    <name evidence="12" type="ORF">AGERDE_LOCUS8776</name>
</gene>
<sequence>MASSKKTPDIRARKRTAQNETSVSTSSTTSLSDRRNLQPRGLPPKVAFLAFLLVRIFAALYANIGDCDEVYNYWEPAHYLQYGYGMQTWEYSPEYSIRSWAYIAPHAYLGMLISFLIRTDDKIKVFYGIRVIFAVFSAFCEAKFYRAVLDQLGNRVGRYIFVMLLSAAGMWNASTEFLPSTFSMYTTMLAFTFALGPVSSKNTKRPYKAIGLFGLGALLAWPFSAAVGIPLVFEELFVRGTETNKTLAKNINWRIQRIKRVAGATINAFFIIIPIVSIDYIFYKKITIVPLNIILYNVFGGEGRGPNLYGTEPWSYYFVNGLLNFNILFVLALLSVPALALTFFVDNGRIASASPTDKNYPYIIVLLRLIPFYLWFFIFIAQPHKEERFLSVVYPLICLNAAVCLFLARGIFLKVEKNINQISLPQNRRKQLLTSLTSFILLSSVVISVSRVMALYSNYHAPILIYKHLYQVEIPTRNLSSLNSDKKINLCLGKEWHRFPSHYFLPHGVRLRFVQSDFRGLLPKYFLEKEDIVNEESLAQNSRVPIGAWKLPDGFNDRNQENSEHYDKNIDRCDYLIDLDFQSSESTPRESRYIKNTEEWSKVTCIPFLDANNSKKYARAFYLPMWFWEKWTKYSTHQLPLQWGDYCLLKKQPPKAKLPEYKEPESFEEPSSSGFFKNIWPYL</sequence>
<evidence type="ECO:0000256" key="1">
    <source>
        <dbReference type="ARBA" id="ARBA00004477"/>
    </source>
</evidence>